<evidence type="ECO:0000313" key="1">
    <source>
        <dbReference type="EMBL" id="MBW6532946.1"/>
    </source>
</evidence>
<gene>
    <name evidence="1" type="ORF">KZ820_19565</name>
</gene>
<comment type="caution">
    <text evidence="1">The sequence shown here is derived from an EMBL/GenBank/DDBJ whole genome shotgun (WGS) entry which is preliminary data.</text>
</comment>
<name>A0ABS7BTM1_9SPHN</name>
<accession>A0ABS7BTM1</accession>
<dbReference type="RefSeq" id="WP_219750523.1">
    <property type="nucleotide sequence ID" value="NZ_JAHXZN010000011.1"/>
</dbReference>
<dbReference type="Proteomes" id="UP000759103">
    <property type="component" value="Unassembled WGS sequence"/>
</dbReference>
<evidence type="ECO:0000313" key="2">
    <source>
        <dbReference type="Proteomes" id="UP000759103"/>
    </source>
</evidence>
<proteinExistence type="predicted"/>
<organism evidence="1 2">
    <name type="scientific">Sphingomonas citri</name>
    <dbReference type="NCBI Taxonomy" id="2862499"/>
    <lineage>
        <taxon>Bacteria</taxon>
        <taxon>Pseudomonadati</taxon>
        <taxon>Pseudomonadota</taxon>
        <taxon>Alphaproteobacteria</taxon>
        <taxon>Sphingomonadales</taxon>
        <taxon>Sphingomonadaceae</taxon>
        <taxon>Sphingomonas</taxon>
    </lineage>
</organism>
<dbReference type="EMBL" id="JAHXZN010000011">
    <property type="protein sequence ID" value="MBW6532946.1"/>
    <property type="molecule type" value="Genomic_DNA"/>
</dbReference>
<keyword evidence="2" id="KW-1185">Reference proteome</keyword>
<reference evidence="1 2" key="1">
    <citation type="submission" date="2021-07" db="EMBL/GenBank/DDBJ databases">
        <title>Sphingomonas sp.</title>
        <authorList>
            <person name="Feng G."/>
            <person name="Li J."/>
            <person name="Pan M."/>
        </authorList>
    </citation>
    <scope>NUCLEOTIDE SEQUENCE [LARGE SCALE GENOMIC DNA]</scope>
    <source>
        <strain evidence="1 2">RRHST34</strain>
    </source>
</reference>
<sequence length="67" mass="6945">MTRWIAAAAFPACSWPAAPSERTNAPASVDRRRSLASAGLDLTVTGELDGFALAVPPAGIVALVRRP</sequence>
<protein>
    <submittedName>
        <fullName evidence="1">Uncharacterized protein</fullName>
    </submittedName>
</protein>